<feature type="domain" description="Spondin" evidence="14">
    <location>
        <begin position="139"/>
        <end position="402"/>
    </location>
</feature>
<evidence type="ECO:0000256" key="9">
    <source>
        <dbReference type="ARBA" id="ARBA00023157"/>
    </source>
</evidence>
<dbReference type="SMART" id="SM00209">
    <property type="entry name" value="TSP1"/>
    <property type="match status" value="3"/>
</dbReference>
<evidence type="ECO:0000256" key="1">
    <source>
        <dbReference type="ARBA" id="ARBA00004498"/>
    </source>
</evidence>
<dbReference type="PROSITE" id="PS50092">
    <property type="entry name" value="TSP1"/>
    <property type="match status" value="3"/>
</dbReference>
<dbReference type="Gene3D" id="2.60.40.2130">
    <property type="entry name" value="F-spondin domain"/>
    <property type="match status" value="1"/>
</dbReference>
<evidence type="ECO:0000256" key="3">
    <source>
        <dbReference type="ARBA" id="ARBA00022525"/>
    </source>
</evidence>
<dbReference type="InterPro" id="IPR002861">
    <property type="entry name" value="Reeler_dom"/>
</dbReference>
<dbReference type="InterPro" id="IPR044004">
    <property type="entry name" value="TSP1_spondin_dom"/>
</dbReference>
<accession>A0A9C5Z2M4</accession>
<evidence type="ECO:0000313" key="16">
    <source>
        <dbReference type="RefSeq" id="XP_037894135.1"/>
    </source>
</evidence>
<dbReference type="Gene3D" id="2.20.100.10">
    <property type="entry name" value="Thrombospondin type-1 (TSP1) repeat"/>
    <property type="match status" value="3"/>
</dbReference>
<dbReference type="InterPro" id="IPR036880">
    <property type="entry name" value="Kunitz_BPTI_sf"/>
</dbReference>
<dbReference type="PROSITE" id="PS50279">
    <property type="entry name" value="BPTI_KUNITZ_2"/>
    <property type="match status" value="1"/>
</dbReference>
<keyword evidence="7" id="KW-0677">Repeat</keyword>
<evidence type="ECO:0000256" key="6">
    <source>
        <dbReference type="ARBA" id="ARBA00022729"/>
    </source>
</evidence>
<evidence type="ECO:0000256" key="8">
    <source>
        <dbReference type="ARBA" id="ARBA00022889"/>
    </source>
</evidence>
<feature type="domain" description="Reelin" evidence="13">
    <location>
        <begin position="1"/>
        <end position="142"/>
    </location>
</feature>
<dbReference type="Pfam" id="PF02014">
    <property type="entry name" value="Reeler"/>
    <property type="match status" value="1"/>
</dbReference>
<dbReference type="PANTHER" id="PTHR11311">
    <property type="entry name" value="SPONDIN"/>
    <property type="match status" value="1"/>
</dbReference>
<keyword evidence="8" id="KW-0130">Cell adhesion</keyword>
<dbReference type="InterPro" id="IPR057592">
    <property type="entry name" value="Ig_TMEM131H_6"/>
</dbReference>
<dbReference type="Pfam" id="PF00090">
    <property type="entry name" value="TSP_1"/>
    <property type="match status" value="2"/>
</dbReference>
<evidence type="ECO:0000259" key="12">
    <source>
        <dbReference type="PROSITE" id="PS50279"/>
    </source>
</evidence>
<evidence type="ECO:0000256" key="5">
    <source>
        <dbReference type="ARBA" id="ARBA00022723"/>
    </source>
</evidence>
<keyword evidence="15" id="KW-1185">Reference proteome</keyword>
<evidence type="ECO:0000259" key="14">
    <source>
        <dbReference type="PROSITE" id="PS51020"/>
    </source>
</evidence>
<dbReference type="AlphaFoldDB" id="A0A9C5Z2M4"/>
<gene>
    <name evidence="16" type="primary">LOC119640287</name>
</gene>
<dbReference type="PANTHER" id="PTHR11311:SF23">
    <property type="entry name" value="SPONDIN-1"/>
    <property type="match status" value="1"/>
</dbReference>
<feature type="domain" description="BPTI/Kunitz inhibitor" evidence="12">
    <location>
        <begin position="594"/>
        <end position="644"/>
    </location>
</feature>
<evidence type="ECO:0000256" key="11">
    <source>
        <dbReference type="ARBA" id="ARBA00030964"/>
    </source>
</evidence>
<dbReference type="CDD" id="cd00109">
    <property type="entry name" value="Kunitz-type"/>
    <property type="match status" value="1"/>
</dbReference>
<dbReference type="KEGG" id="gfs:119640287"/>
<evidence type="ECO:0000256" key="2">
    <source>
        <dbReference type="ARBA" id="ARBA00019594"/>
    </source>
</evidence>
<keyword evidence="3" id="KW-0964">Secreted</keyword>
<dbReference type="PROSITE" id="PS51019">
    <property type="entry name" value="REELIN"/>
    <property type="match status" value="1"/>
</dbReference>
<organism evidence="15 16">
    <name type="scientific">Glossina fuscipes</name>
    <dbReference type="NCBI Taxonomy" id="7396"/>
    <lineage>
        <taxon>Eukaryota</taxon>
        <taxon>Metazoa</taxon>
        <taxon>Ecdysozoa</taxon>
        <taxon>Arthropoda</taxon>
        <taxon>Hexapoda</taxon>
        <taxon>Insecta</taxon>
        <taxon>Pterygota</taxon>
        <taxon>Neoptera</taxon>
        <taxon>Endopterygota</taxon>
        <taxon>Diptera</taxon>
        <taxon>Brachycera</taxon>
        <taxon>Muscomorpha</taxon>
        <taxon>Hippoboscoidea</taxon>
        <taxon>Glossinidae</taxon>
        <taxon>Glossina</taxon>
    </lineage>
</organism>
<dbReference type="Gene3D" id="2.60.40.4060">
    <property type="entry name" value="Reeler domain"/>
    <property type="match status" value="1"/>
</dbReference>
<name>A0A9C5Z2M4_9MUSC</name>
<dbReference type="GO" id="GO:0031012">
    <property type="term" value="C:extracellular matrix"/>
    <property type="evidence" value="ECO:0007669"/>
    <property type="project" value="TreeGrafter"/>
</dbReference>
<dbReference type="GO" id="GO:0007155">
    <property type="term" value="P:cell adhesion"/>
    <property type="evidence" value="ECO:0007669"/>
    <property type="project" value="UniProtKB-KW"/>
</dbReference>
<dbReference type="InterPro" id="IPR002223">
    <property type="entry name" value="Kunitz_BPTI"/>
</dbReference>
<keyword evidence="9" id="KW-1015">Disulfide bond</keyword>
<keyword evidence="5" id="KW-0479">Metal-binding</keyword>
<dbReference type="CDD" id="cd08544">
    <property type="entry name" value="Reeler"/>
    <property type="match status" value="1"/>
</dbReference>
<dbReference type="Pfam" id="PF00014">
    <property type="entry name" value="Kunitz_BPTI"/>
    <property type="match status" value="1"/>
</dbReference>
<dbReference type="Pfam" id="PF24505">
    <property type="entry name" value="Ig_TMEM131homol_6th"/>
    <property type="match status" value="1"/>
</dbReference>
<dbReference type="InterPro" id="IPR042307">
    <property type="entry name" value="Reeler_sf"/>
</dbReference>
<proteinExistence type="predicted"/>
<evidence type="ECO:0000256" key="10">
    <source>
        <dbReference type="ARBA" id="ARBA00023180"/>
    </source>
</evidence>
<dbReference type="Pfam" id="PF06468">
    <property type="entry name" value="Spond_N"/>
    <property type="match status" value="1"/>
</dbReference>
<keyword evidence="4" id="KW-0272">Extracellular matrix</keyword>
<dbReference type="RefSeq" id="XP_037894135.1">
    <property type="nucleotide sequence ID" value="XM_038038207.1"/>
</dbReference>
<keyword evidence="10" id="KW-0325">Glycoprotein</keyword>
<sequence>MKTLVTHQGTEYKNALLNDPCKYLKIDKETSTAHHHQTLGTKCVAKRHTPPLRRRPKHVGRFQLFSDGLAKFSDRCVNTVSEADDLPKTEAQGMWVAPAAGSGCVSLSAMVYEGLRSWFSDDGQLSQAICEKRPDSNTAQKMCCACDEAKYSFIFEGIWSDETHPKGFPFAAWLTYFSDIVRASQESNFSFMDVWGENHIATDGFRSLAEFGSPSALEAELRGKEPRLRTLTKAAGLWSKALDFDLYPWNAGTATGISCMSPILETQPRERMYRITRMYPEDPPVKGKLCSSELSIRSTYKYPLHICSINFTELGFRLEDFQQYGSKISPEAVTTVGRIYFVPALLCGSRCYIFPYTDEVVTFLNNFKGNNLHIPHFDEVEWRRRTELYHHFKCSISNESHHELEWPQLVGSAAVLPTTEVNKTQEYVVTITHPADTPILWVRTLYKQNGNGRNLFFTTPSSRLFINIHWSAWSECSASCGIGITMRTRSFINHLERKRCPHINIVEKQRCMQPDYVFKQIELPDPICPTTQWSDWSQCTAICGRGVTIRTRLLLLEDESITENCTKKLHLHQQKECSVSQGYTISLDMAKDLCSERFDAAPCRGSYMRYAYNKESGRCETFTYGEGRGNRNNFLTETDCLNTCSILATSSVQIVTSRFNFPETTYASHIPDDSVPEGCIKSEWSNWSECSVRCGLDYSERYRYVINEPKNGGQPCPKRAVKRCRRTMTNC</sequence>
<evidence type="ECO:0000256" key="4">
    <source>
        <dbReference type="ARBA" id="ARBA00022530"/>
    </source>
</evidence>
<dbReference type="PROSITE" id="PS51020">
    <property type="entry name" value="SPONDIN"/>
    <property type="match status" value="1"/>
</dbReference>
<dbReference type="InterPro" id="IPR051418">
    <property type="entry name" value="Spondin/Thrombospondin_T1"/>
</dbReference>
<evidence type="ECO:0000259" key="13">
    <source>
        <dbReference type="PROSITE" id="PS51019"/>
    </source>
</evidence>
<protein>
    <recommendedName>
        <fullName evidence="2">Spondin-1</fullName>
    </recommendedName>
    <alternativeName>
        <fullName evidence="11">F-spondin</fullName>
    </alternativeName>
</protein>
<dbReference type="GO" id="GO:0004867">
    <property type="term" value="F:serine-type endopeptidase inhibitor activity"/>
    <property type="evidence" value="ECO:0007669"/>
    <property type="project" value="InterPro"/>
</dbReference>
<reference evidence="16" key="1">
    <citation type="submission" date="2025-08" db="UniProtKB">
        <authorList>
            <consortium name="RefSeq"/>
        </authorList>
    </citation>
    <scope>IDENTIFICATION</scope>
    <source>
        <tissue evidence="16">Whole body pupa</tissue>
    </source>
</reference>
<dbReference type="InterPro" id="IPR009465">
    <property type="entry name" value="Spondin_N"/>
</dbReference>
<dbReference type="SUPFAM" id="SSF82895">
    <property type="entry name" value="TSP-1 type 1 repeat"/>
    <property type="match status" value="3"/>
</dbReference>
<comment type="subcellular location">
    <subcellularLocation>
        <location evidence="1">Secreted</location>
        <location evidence="1">Extracellular space</location>
        <location evidence="1">Extracellular matrix</location>
    </subcellularLocation>
</comment>
<dbReference type="InterPro" id="IPR036383">
    <property type="entry name" value="TSP1_rpt_sf"/>
</dbReference>
<dbReference type="Proteomes" id="UP000092443">
    <property type="component" value="Unplaced"/>
</dbReference>
<dbReference type="Gene3D" id="4.10.410.10">
    <property type="entry name" value="Pancreatic trypsin inhibitor Kunitz domain"/>
    <property type="match status" value="1"/>
</dbReference>
<evidence type="ECO:0000313" key="15">
    <source>
        <dbReference type="Proteomes" id="UP000092443"/>
    </source>
</evidence>
<dbReference type="Pfam" id="PF19028">
    <property type="entry name" value="TSP1_spondin"/>
    <property type="match status" value="1"/>
</dbReference>
<dbReference type="InterPro" id="IPR000884">
    <property type="entry name" value="TSP1_rpt"/>
</dbReference>
<dbReference type="GO" id="GO:0046872">
    <property type="term" value="F:metal ion binding"/>
    <property type="evidence" value="ECO:0007669"/>
    <property type="project" value="UniProtKB-KW"/>
</dbReference>
<evidence type="ECO:0000256" key="7">
    <source>
        <dbReference type="ARBA" id="ARBA00022737"/>
    </source>
</evidence>
<keyword evidence="6" id="KW-0732">Signal</keyword>
<dbReference type="GeneID" id="119640287"/>
<dbReference type="SMART" id="SM00131">
    <property type="entry name" value="KU"/>
    <property type="match status" value="1"/>
</dbReference>
<dbReference type="SUPFAM" id="SSF57362">
    <property type="entry name" value="BPTI-like"/>
    <property type="match status" value="1"/>
</dbReference>
<dbReference type="InterPro" id="IPR038678">
    <property type="entry name" value="Spondin_N_sf"/>
</dbReference>